<comment type="caution">
    <text evidence="3">The sequence shown here is derived from an EMBL/GenBank/DDBJ whole genome shotgun (WGS) entry which is preliminary data.</text>
</comment>
<evidence type="ECO:0000259" key="2">
    <source>
        <dbReference type="Pfam" id="PF12697"/>
    </source>
</evidence>
<feature type="region of interest" description="Disordered" evidence="1">
    <location>
        <begin position="288"/>
        <end position="315"/>
    </location>
</feature>
<proteinExistence type="predicted"/>
<dbReference type="Gene3D" id="3.40.50.1820">
    <property type="entry name" value="alpha/beta hydrolase"/>
    <property type="match status" value="1"/>
</dbReference>
<dbReference type="Pfam" id="PF12697">
    <property type="entry name" value="Abhydrolase_6"/>
    <property type="match status" value="1"/>
</dbReference>
<name>A0A0F9V028_9ZZZZ</name>
<evidence type="ECO:0000256" key="1">
    <source>
        <dbReference type="SAM" id="MobiDB-lite"/>
    </source>
</evidence>
<protein>
    <recommendedName>
        <fullName evidence="2">AB hydrolase-1 domain-containing protein</fullName>
    </recommendedName>
</protein>
<feature type="domain" description="AB hydrolase-1" evidence="2">
    <location>
        <begin position="76"/>
        <end position="263"/>
    </location>
</feature>
<accession>A0A0F9V028</accession>
<dbReference type="InterPro" id="IPR000073">
    <property type="entry name" value="AB_hydrolase_1"/>
</dbReference>
<reference evidence="3" key="1">
    <citation type="journal article" date="2015" name="Nature">
        <title>Complex archaea that bridge the gap between prokaryotes and eukaryotes.</title>
        <authorList>
            <person name="Spang A."/>
            <person name="Saw J.H."/>
            <person name="Jorgensen S.L."/>
            <person name="Zaremba-Niedzwiedzka K."/>
            <person name="Martijn J."/>
            <person name="Lind A.E."/>
            <person name="van Eijk R."/>
            <person name="Schleper C."/>
            <person name="Guy L."/>
            <person name="Ettema T.J."/>
        </authorList>
    </citation>
    <scope>NUCLEOTIDE SEQUENCE</scope>
</reference>
<dbReference type="AlphaFoldDB" id="A0A0F9V028"/>
<dbReference type="SUPFAM" id="SSF53474">
    <property type="entry name" value="alpha/beta-Hydrolases"/>
    <property type="match status" value="1"/>
</dbReference>
<dbReference type="InterPro" id="IPR029058">
    <property type="entry name" value="AB_hydrolase_fold"/>
</dbReference>
<organism evidence="3">
    <name type="scientific">marine sediment metagenome</name>
    <dbReference type="NCBI Taxonomy" id="412755"/>
    <lineage>
        <taxon>unclassified sequences</taxon>
        <taxon>metagenomes</taxon>
        <taxon>ecological metagenomes</taxon>
    </lineage>
</organism>
<sequence length="315" mass="33936">MQTNVIHRNARLGTIKLLSSLFPDRFGQIGARRFVEPRAGVRAPAWPHAFDGFERRTLEVDGEKIPLWLRGEGPRVLLVHGWEADHYAMGGFVEPLLAQGYSIAALDLPAHGLASGRRAPLPLIARAIAAAGSEAGSLHSIIAHSVGGATTVLAMEEYGLQASCLVLIGAPQGARYQALAQGRAQGLSERALQSMARQIHQALGAPLERFRTDHGLSRLTTAVMLVHAEDDAVVPIDAAYNNAFACQAKTLWLKRGGHNRPLGDAQVIDDIGRFLRAPNRTSRIPATLRDHPELSAPAGRMQEPYSETNEGGVPC</sequence>
<evidence type="ECO:0000313" key="3">
    <source>
        <dbReference type="EMBL" id="KKN93127.1"/>
    </source>
</evidence>
<dbReference type="EMBL" id="LAZR01000089">
    <property type="protein sequence ID" value="KKN93127.1"/>
    <property type="molecule type" value="Genomic_DNA"/>
</dbReference>
<gene>
    <name evidence="3" type="ORF">LCGC14_0202160</name>
</gene>